<name>X1CXB9_9ZZZZ</name>
<dbReference type="SUPFAM" id="SSF56112">
    <property type="entry name" value="Protein kinase-like (PK-like)"/>
    <property type="match status" value="1"/>
</dbReference>
<dbReference type="EMBL" id="BART01035307">
    <property type="protein sequence ID" value="GAH13146.1"/>
    <property type="molecule type" value="Genomic_DNA"/>
</dbReference>
<comment type="caution">
    <text evidence="2">The sequence shown here is derived from an EMBL/GenBank/DDBJ whole genome shotgun (WGS) entry which is preliminary data.</text>
</comment>
<dbReference type="InterPro" id="IPR011009">
    <property type="entry name" value="Kinase-like_dom_sf"/>
</dbReference>
<accession>X1CXB9</accession>
<dbReference type="GO" id="GO:0005524">
    <property type="term" value="F:ATP binding"/>
    <property type="evidence" value="ECO:0007669"/>
    <property type="project" value="InterPro"/>
</dbReference>
<dbReference type="Pfam" id="PF00069">
    <property type="entry name" value="Pkinase"/>
    <property type="match status" value="1"/>
</dbReference>
<evidence type="ECO:0000259" key="1">
    <source>
        <dbReference type="PROSITE" id="PS50011"/>
    </source>
</evidence>
<gene>
    <name evidence="2" type="ORF">S01H4_60030</name>
</gene>
<proteinExistence type="predicted"/>
<evidence type="ECO:0000313" key="2">
    <source>
        <dbReference type="EMBL" id="GAH13146.1"/>
    </source>
</evidence>
<feature type="non-terminal residue" evidence="2">
    <location>
        <position position="193"/>
    </location>
</feature>
<reference evidence="2" key="1">
    <citation type="journal article" date="2014" name="Front. Microbiol.">
        <title>High frequency of phylogenetically diverse reductive dehalogenase-homologous genes in deep subseafloor sedimentary metagenomes.</title>
        <authorList>
            <person name="Kawai M."/>
            <person name="Futagami T."/>
            <person name="Toyoda A."/>
            <person name="Takaki Y."/>
            <person name="Nishi S."/>
            <person name="Hori S."/>
            <person name="Arai W."/>
            <person name="Tsubouchi T."/>
            <person name="Morono Y."/>
            <person name="Uchiyama I."/>
            <person name="Ito T."/>
            <person name="Fujiyama A."/>
            <person name="Inagaki F."/>
            <person name="Takami H."/>
        </authorList>
    </citation>
    <scope>NUCLEOTIDE SEQUENCE</scope>
    <source>
        <strain evidence="2">Expedition CK06-06</strain>
    </source>
</reference>
<dbReference type="PANTHER" id="PTHR24359">
    <property type="entry name" value="SERINE/THREONINE-PROTEIN KINASE SBK1"/>
    <property type="match status" value="1"/>
</dbReference>
<organism evidence="2">
    <name type="scientific">marine sediment metagenome</name>
    <dbReference type="NCBI Taxonomy" id="412755"/>
    <lineage>
        <taxon>unclassified sequences</taxon>
        <taxon>metagenomes</taxon>
        <taxon>ecological metagenomes</taxon>
    </lineage>
</organism>
<dbReference type="GO" id="GO:0004674">
    <property type="term" value="F:protein serine/threonine kinase activity"/>
    <property type="evidence" value="ECO:0007669"/>
    <property type="project" value="TreeGrafter"/>
</dbReference>
<dbReference type="PROSITE" id="PS50011">
    <property type="entry name" value="PROTEIN_KINASE_DOM"/>
    <property type="match status" value="1"/>
</dbReference>
<sequence length="193" mass="21724">LRRVVVPLADGTAKVSEIFAPLDKVPYLIFPMATGNIRDEVEKWKRFDLAWALRSLHHSAVGVQELHGVNIAHQDIKPSNVLVFPFEGSKLTDLGSASQVGTPSQSDKKIVPGDVSYTTPEQWYGWSQSPDFSNRFLVDLYHLGGLIFFFFAGLSATDAIQLKLSIKHEKEFTRSDFISDLPYMQHAFEEAFH</sequence>
<feature type="domain" description="Protein kinase" evidence="1">
    <location>
        <begin position="1"/>
        <end position="193"/>
    </location>
</feature>
<dbReference type="PROSITE" id="PS00108">
    <property type="entry name" value="PROTEIN_KINASE_ST"/>
    <property type="match status" value="1"/>
</dbReference>
<protein>
    <recommendedName>
        <fullName evidence="1">Protein kinase domain-containing protein</fullName>
    </recommendedName>
</protein>
<feature type="non-terminal residue" evidence="2">
    <location>
        <position position="1"/>
    </location>
</feature>
<dbReference type="PANTHER" id="PTHR24359:SF1">
    <property type="entry name" value="INHIBITOR OF NUCLEAR FACTOR KAPPA-B KINASE EPSILON SUBUNIT HOMOLOG 1-RELATED"/>
    <property type="match status" value="1"/>
</dbReference>
<dbReference type="AlphaFoldDB" id="X1CXB9"/>
<dbReference type="InterPro" id="IPR000719">
    <property type="entry name" value="Prot_kinase_dom"/>
</dbReference>
<dbReference type="Gene3D" id="1.10.510.10">
    <property type="entry name" value="Transferase(Phosphotransferase) domain 1"/>
    <property type="match status" value="1"/>
</dbReference>
<dbReference type="InterPro" id="IPR008271">
    <property type="entry name" value="Ser/Thr_kinase_AS"/>
</dbReference>